<dbReference type="AlphaFoldDB" id="A0A2A5WFK1"/>
<gene>
    <name evidence="7" type="ORF">CNF02_02415</name>
</gene>
<dbReference type="GO" id="GO:0030170">
    <property type="term" value="F:pyridoxal phosphate binding"/>
    <property type="evidence" value="ECO:0007669"/>
    <property type="project" value="InterPro"/>
</dbReference>
<comment type="caution">
    <text evidence="7">The sequence shown here is derived from an EMBL/GenBank/DDBJ whole genome shotgun (WGS) entry which is preliminary data.</text>
</comment>
<proteinExistence type="inferred from homology"/>
<dbReference type="InterPro" id="IPR015422">
    <property type="entry name" value="PyrdxlP-dep_Trfase_small"/>
</dbReference>
<keyword evidence="4 7" id="KW-0808">Transferase</keyword>
<dbReference type="Pfam" id="PF00155">
    <property type="entry name" value="Aminotran_1_2"/>
    <property type="match status" value="1"/>
</dbReference>
<keyword evidence="5" id="KW-0663">Pyridoxal phosphate</keyword>
<keyword evidence="3 7" id="KW-0032">Aminotransferase</keyword>
<protein>
    <submittedName>
        <fullName evidence="7">Aspartate aminotransferase</fullName>
    </submittedName>
</protein>
<dbReference type="PANTHER" id="PTHR46383">
    <property type="entry name" value="ASPARTATE AMINOTRANSFERASE"/>
    <property type="match status" value="1"/>
</dbReference>
<dbReference type="PANTHER" id="PTHR46383:SF1">
    <property type="entry name" value="ASPARTATE AMINOTRANSFERASE"/>
    <property type="match status" value="1"/>
</dbReference>
<organism evidence="7 8">
    <name type="scientific">OM182 bacterium MED-G28</name>
    <dbReference type="NCBI Taxonomy" id="1986256"/>
    <lineage>
        <taxon>Bacteria</taxon>
        <taxon>Pseudomonadati</taxon>
        <taxon>Pseudomonadota</taxon>
        <taxon>Gammaproteobacteria</taxon>
        <taxon>OMG group</taxon>
        <taxon>OM182 clade</taxon>
    </lineage>
</organism>
<evidence type="ECO:0000256" key="3">
    <source>
        <dbReference type="ARBA" id="ARBA00022576"/>
    </source>
</evidence>
<evidence type="ECO:0000256" key="5">
    <source>
        <dbReference type="ARBA" id="ARBA00022898"/>
    </source>
</evidence>
<name>A0A2A5WFK1_9GAMM</name>
<evidence type="ECO:0000259" key="6">
    <source>
        <dbReference type="Pfam" id="PF00155"/>
    </source>
</evidence>
<sequence length="397" mass="43544">MKLANQLDYLGTETAFTVSASAAAWQAKGNKVYPFHLGDINLPTPENIVEAMKKAIVDGYTGYCPGAGIPELRDVLAHDVGIKRGLSYTADNVAIQPGGKPVISKFIATVMNPGDEVLYPNPGYPIYESQIEYQGGIAVPYGYKETKNGFSLDMEAIKNAITSKTRALIYNNFQNPNSAESSPEEMAELAALCIKHDLWVLSDEAYFEIQYGGSPQSIVSLPGMQERSIILYTCSKRFAMTGWRLGAAIGPKSVIDIISKFNTNVESCTTHFIQRSMLEAIEGDTAGPAQILAELKRRRDASVEGLNAIDGISIQAPNSTFYLFPNVTQITQRKGFPDVNQLMEGALRETNVSFCTRSHFGRAVEGETEHYLRLAYSGISVEDINEGMAKLKIYFES</sequence>
<dbReference type="Proteomes" id="UP000219329">
    <property type="component" value="Unassembled WGS sequence"/>
</dbReference>
<dbReference type="InterPro" id="IPR015424">
    <property type="entry name" value="PyrdxlP-dep_Trfase"/>
</dbReference>
<reference evidence="7 8" key="1">
    <citation type="submission" date="2017-08" db="EMBL/GenBank/DDBJ databases">
        <title>Fine stratification of microbial communities through a metagenomic profile of the photic zone.</title>
        <authorList>
            <person name="Haro-Moreno J.M."/>
            <person name="Lopez-Perez M."/>
            <person name="De La Torre J."/>
            <person name="Picazo A."/>
            <person name="Camacho A."/>
            <person name="Rodriguez-Valera F."/>
        </authorList>
    </citation>
    <scope>NUCLEOTIDE SEQUENCE [LARGE SCALE GENOMIC DNA]</scope>
    <source>
        <strain evidence="7">MED-G28</strain>
    </source>
</reference>
<evidence type="ECO:0000256" key="2">
    <source>
        <dbReference type="ARBA" id="ARBA00007441"/>
    </source>
</evidence>
<dbReference type="CDD" id="cd00609">
    <property type="entry name" value="AAT_like"/>
    <property type="match status" value="1"/>
</dbReference>
<evidence type="ECO:0000313" key="7">
    <source>
        <dbReference type="EMBL" id="PDH34896.1"/>
    </source>
</evidence>
<feature type="domain" description="Aminotransferase class I/classII large" evidence="6">
    <location>
        <begin position="38"/>
        <end position="390"/>
    </location>
</feature>
<dbReference type="EMBL" id="NTJZ01000002">
    <property type="protein sequence ID" value="PDH34896.1"/>
    <property type="molecule type" value="Genomic_DNA"/>
</dbReference>
<dbReference type="GO" id="GO:0008483">
    <property type="term" value="F:transaminase activity"/>
    <property type="evidence" value="ECO:0007669"/>
    <property type="project" value="UniProtKB-KW"/>
</dbReference>
<dbReference type="Gene3D" id="3.90.1150.10">
    <property type="entry name" value="Aspartate Aminotransferase, domain 1"/>
    <property type="match status" value="1"/>
</dbReference>
<dbReference type="InterPro" id="IPR015421">
    <property type="entry name" value="PyrdxlP-dep_Trfase_major"/>
</dbReference>
<dbReference type="GO" id="GO:0006520">
    <property type="term" value="P:amino acid metabolic process"/>
    <property type="evidence" value="ECO:0007669"/>
    <property type="project" value="InterPro"/>
</dbReference>
<comment type="similarity">
    <text evidence="2">Belongs to the class-I pyridoxal-phosphate-dependent aminotransferase family.</text>
</comment>
<evidence type="ECO:0000256" key="4">
    <source>
        <dbReference type="ARBA" id="ARBA00022679"/>
    </source>
</evidence>
<accession>A0A2A5WFK1</accession>
<evidence type="ECO:0000313" key="8">
    <source>
        <dbReference type="Proteomes" id="UP000219329"/>
    </source>
</evidence>
<evidence type="ECO:0000256" key="1">
    <source>
        <dbReference type="ARBA" id="ARBA00001933"/>
    </source>
</evidence>
<dbReference type="InterPro" id="IPR050596">
    <property type="entry name" value="AspAT/PAT-like"/>
</dbReference>
<comment type="cofactor">
    <cofactor evidence="1">
        <name>pyridoxal 5'-phosphate</name>
        <dbReference type="ChEBI" id="CHEBI:597326"/>
    </cofactor>
</comment>
<dbReference type="InterPro" id="IPR004839">
    <property type="entry name" value="Aminotransferase_I/II_large"/>
</dbReference>
<dbReference type="Gene3D" id="3.40.640.10">
    <property type="entry name" value="Type I PLP-dependent aspartate aminotransferase-like (Major domain)"/>
    <property type="match status" value="1"/>
</dbReference>
<dbReference type="SUPFAM" id="SSF53383">
    <property type="entry name" value="PLP-dependent transferases"/>
    <property type="match status" value="1"/>
</dbReference>